<sequence length="52" mass="6031">MPLFASWGFWGLPLVEFDQAVEKRGLHYHDVDLDLILDGQPRLTDLTMKIMT</sequence>
<name>A0A2P2NM42_RHIMU</name>
<organism evidence="1">
    <name type="scientific">Rhizophora mucronata</name>
    <name type="common">Asiatic mangrove</name>
    <dbReference type="NCBI Taxonomy" id="61149"/>
    <lineage>
        <taxon>Eukaryota</taxon>
        <taxon>Viridiplantae</taxon>
        <taxon>Streptophyta</taxon>
        <taxon>Embryophyta</taxon>
        <taxon>Tracheophyta</taxon>
        <taxon>Spermatophyta</taxon>
        <taxon>Magnoliopsida</taxon>
        <taxon>eudicotyledons</taxon>
        <taxon>Gunneridae</taxon>
        <taxon>Pentapetalae</taxon>
        <taxon>rosids</taxon>
        <taxon>fabids</taxon>
        <taxon>Malpighiales</taxon>
        <taxon>Rhizophoraceae</taxon>
        <taxon>Rhizophora</taxon>
    </lineage>
</organism>
<dbReference type="AlphaFoldDB" id="A0A2P2NM42"/>
<proteinExistence type="predicted"/>
<protein>
    <submittedName>
        <fullName evidence="1">VQ motif-containing family protein</fullName>
    </submittedName>
</protein>
<evidence type="ECO:0000313" key="1">
    <source>
        <dbReference type="EMBL" id="MBX43559.1"/>
    </source>
</evidence>
<dbReference type="EMBL" id="GGEC01063075">
    <property type="protein sequence ID" value="MBX43559.1"/>
    <property type="molecule type" value="Transcribed_RNA"/>
</dbReference>
<reference evidence="1" key="1">
    <citation type="submission" date="2018-02" db="EMBL/GenBank/DDBJ databases">
        <title>Rhizophora mucronata_Transcriptome.</title>
        <authorList>
            <person name="Meera S.P."/>
            <person name="Sreeshan A."/>
            <person name="Augustine A."/>
        </authorList>
    </citation>
    <scope>NUCLEOTIDE SEQUENCE</scope>
    <source>
        <tissue evidence="1">Leaf</tissue>
    </source>
</reference>
<accession>A0A2P2NM42</accession>